<protein>
    <recommendedName>
        <fullName evidence="6">Very short patch repair endonuclease</fullName>
        <ecNumber evidence="6">3.1.-.-</ecNumber>
    </recommendedName>
</protein>
<dbReference type="SUPFAM" id="SSF52980">
    <property type="entry name" value="Restriction endonuclease-like"/>
    <property type="match status" value="1"/>
</dbReference>
<dbReference type="InterPro" id="IPR004603">
    <property type="entry name" value="DNA_mismatch_endonuc_vsr"/>
</dbReference>
<dbReference type="EMBL" id="CP022129">
    <property type="protein sequence ID" value="ASF45322.1"/>
    <property type="molecule type" value="Genomic_DNA"/>
</dbReference>
<accession>A0A1Z4BVQ2</accession>
<proteinExistence type="inferred from homology"/>
<dbReference type="GO" id="GO:0004519">
    <property type="term" value="F:endonuclease activity"/>
    <property type="evidence" value="ECO:0007669"/>
    <property type="project" value="UniProtKB-KW"/>
</dbReference>
<dbReference type="CDD" id="cd00221">
    <property type="entry name" value="Vsr"/>
    <property type="match status" value="1"/>
</dbReference>
<dbReference type="AlphaFoldDB" id="A0A1Z4BVQ2"/>
<keyword evidence="3 6" id="KW-0227">DNA damage</keyword>
<keyword evidence="1 6" id="KW-0540">Nuclease</keyword>
<dbReference type="OrthoDB" id="9801520at2"/>
<evidence type="ECO:0000256" key="1">
    <source>
        <dbReference type="ARBA" id="ARBA00022722"/>
    </source>
</evidence>
<comment type="similarity">
    <text evidence="6">Belongs to the vsr family.</text>
</comment>
<organism evidence="7 8">
    <name type="scientific">Methylovulum psychrotolerans</name>
    <dbReference type="NCBI Taxonomy" id="1704499"/>
    <lineage>
        <taxon>Bacteria</taxon>
        <taxon>Pseudomonadati</taxon>
        <taxon>Pseudomonadota</taxon>
        <taxon>Gammaproteobacteria</taxon>
        <taxon>Methylococcales</taxon>
        <taxon>Methylococcaceae</taxon>
        <taxon>Methylovulum</taxon>
    </lineage>
</organism>
<name>A0A1Z4BVQ2_9GAMM</name>
<evidence type="ECO:0000256" key="4">
    <source>
        <dbReference type="ARBA" id="ARBA00022801"/>
    </source>
</evidence>
<dbReference type="PIRSF" id="PIRSF018267">
    <property type="entry name" value="VSR_endonuc"/>
    <property type="match status" value="1"/>
</dbReference>
<evidence type="ECO:0000256" key="3">
    <source>
        <dbReference type="ARBA" id="ARBA00022763"/>
    </source>
</evidence>
<reference evidence="7 8" key="1">
    <citation type="submission" date="2017-06" db="EMBL/GenBank/DDBJ databases">
        <title>Genome Sequencing of the methanotroph Methylovulum psychrotolerants str. HV10-M2 isolated from a high-altitude environment.</title>
        <authorList>
            <person name="Mateos-Rivera A."/>
        </authorList>
    </citation>
    <scope>NUCLEOTIDE SEQUENCE [LARGE SCALE GENOMIC DNA]</scope>
    <source>
        <strain evidence="7 8">HV10_M2</strain>
    </source>
</reference>
<dbReference type="EC" id="3.1.-.-" evidence="6"/>
<comment type="function">
    <text evidence="6">May nick specific sequences that contain T:G mispairs resulting from m5C-deamination.</text>
</comment>
<dbReference type="InterPro" id="IPR011335">
    <property type="entry name" value="Restrct_endonuc-II-like"/>
</dbReference>
<keyword evidence="4 6" id="KW-0378">Hydrolase</keyword>
<evidence type="ECO:0000256" key="2">
    <source>
        <dbReference type="ARBA" id="ARBA00022759"/>
    </source>
</evidence>
<keyword evidence="8" id="KW-1185">Reference proteome</keyword>
<dbReference type="KEGG" id="mpsy:CEK71_04145"/>
<dbReference type="RefSeq" id="WP_088618204.1">
    <property type="nucleotide sequence ID" value="NZ_CP022129.1"/>
</dbReference>
<keyword evidence="2 6" id="KW-0255">Endonuclease</keyword>
<evidence type="ECO:0000313" key="7">
    <source>
        <dbReference type="EMBL" id="ASF45322.1"/>
    </source>
</evidence>
<evidence type="ECO:0000313" key="8">
    <source>
        <dbReference type="Proteomes" id="UP000197019"/>
    </source>
</evidence>
<keyword evidence="5 6" id="KW-0234">DNA repair</keyword>
<dbReference type="Proteomes" id="UP000197019">
    <property type="component" value="Chromosome"/>
</dbReference>
<dbReference type="Pfam" id="PF03852">
    <property type="entry name" value="Vsr"/>
    <property type="match status" value="1"/>
</dbReference>
<dbReference type="NCBIfam" id="TIGR00632">
    <property type="entry name" value="vsr"/>
    <property type="match status" value="1"/>
</dbReference>
<evidence type="ECO:0000256" key="5">
    <source>
        <dbReference type="ARBA" id="ARBA00023204"/>
    </source>
</evidence>
<dbReference type="GO" id="GO:0016787">
    <property type="term" value="F:hydrolase activity"/>
    <property type="evidence" value="ECO:0007669"/>
    <property type="project" value="UniProtKB-KW"/>
</dbReference>
<sequence>MTDRISPEARSRTMAAIRSKNTRPEQWVRSALHRQGFRFRLHSKTLPGSPDLVLRKYHAVVFINGCFWHQHEGCKGGHIPATRAEFWAQKFARNTARDQKVLYQLKVLGWRAAIVWECGLKKRGREDTLRHLVAWLGSSAEYFEMPVYDEFSDL</sequence>
<gene>
    <name evidence="7" type="ORF">CEK71_04145</name>
</gene>
<evidence type="ECO:0000256" key="6">
    <source>
        <dbReference type="PIRNR" id="PIRNR018267"/>
    </source>
</evidence>
<dbReference type="Gene3D" id="3.40.960.10">
    <property type="entry name" value="VSR Endonuclease"/>
    <property type="match status" value="1"/>
</dbReference>
<dbReference type="GO" id="GO:0006298">
    <property type="term" value="P:mismatch repair"/>
    <property type="evidence" value="ECO:0007669"/>
    <property type="project" value="UniProtKB-UniRule"/>
</dbReference>
<dbReference type="REBASE" id="209095">
    <property type="entry name" value="V.MpsM2ORF4155P"/>
</dbReference>